<dbReference type="SMART" id="SM00028">
    <property type="entry name" value="TPR"/>
    <property type="match status" value="7"/>
</dbReference>
<keyword evidence="7" id="KW-1185">Reference proteome</keyword>
<organism evidence="6 7">
    <name type="scientific">Algivirga pacifica</name>
    <dbReference type="NCBI Taxonomy" id="1162670"/>
    <lineage>
        <taxon>Bacteria</taxon>
        <taxon>Pseudomonadati</taxon>
        <taxon>Bacteroidota</taxon>
        <taxon>Cytophagia</taxon>
        <taxon>Cytophagales</taxon>
        <taxon>Flammeovirgaceae</taxon>
        <taxon>Algivirga</taxon>
    </lineage>
</organism>
<evidence type="ECO:0000256" key="1">
    <source>
        <dbReference type="ARBA" id="ARBA00022801"/>
    </source>
</evidence>
<dbReference type="InterPro" id="IPR019734">
    <property type="entry name" value="TPR_rpt"/>
</dbReference>
<accession>A0ABP9DLU1</accession>
<dbReference type="Gene3D" id="1.25.40.10">
    <property type="entry name" value="Tetratricopeptide repeat domain"/>
    <property type="match status" value="4"/>
</dbReference>
<dbReference type="InterPro" id="IPR001932">
    <property type="entry name" value="PPM-type_phosphatase-like_dom"/>
</dbReference>
<keyword evidence="4" id="KW-1133">Transmembrane helix</keyword>
<evidence type="ECO:0000313" key="6">
    <source>
        <dbReference type="EMBL" id="GAA4851908.1"/>
    </source>
</evidence>
<evidence type="ECO:0000259" key="5">
    <source>
        <dbReference type="SMART" id="SM00331"/>
    </source>
</evidence>
<evidence type="ECO:0000313" key="7">
    <source>
        <dbReference type="Proteomes" id="UP001500298"/>
    </source>
</evidence>
<dbReference type="PROSITE" id="PS50005">
    <property type="entry name" value="TPR"/>
    <property type="match status" value="1"/>
</dbReference>
<evidence type="ECO:0000256" key="3">
    <source>
        <dbReference type="SAM" id="Coils"/>
    </source>
</evidence>
<keyword evidence="2" id="KW-0802">TPR repeat</keyword>
<feature type="transmembrane region" description="Helical" evidence="4">
    <location>
        <begin position="491"/>
        <end position="511"/>
    </location>
</feature>
<dbReference type="Gene3D" id="3.60.40.10">
    <property type="entry name" value="PPM-type phosphatase domain"/>
    <property type="match status" value="1"/>
</dbReference>
<evidence type="ECO:0000256" key="4">
    <source>
        <dbReference type="SAM" id="Phobius"/>
    </source>
</evidence>
<gene>
    <name evidence="6" type="ORF">GCM10023331_40570</name>
</gene>
<comment type="caution">
    <text evidence="6">The sequence shown here is derived from an EMBL/GenBank/DDBJ whole genome shotgun (WGS) entry which is preliminary data.</text>
</comment>
<dbReference type="EMBL" id="BAABJX010000069">
    <property type="protein sequence ID" value="GAA4851908.1"/>
    <property type="molecule type" value="Genomic_DNA"/>
</dbReference>
<protein>
    <recommendedName>
        <fullName evidence="5">PPM-type phosphatase domain-containing protein</fullName>
    </recommendedName>
</protein>
<dbReference type="PANTHER" id="PTHR43156:SF9">
    <property type="entry name" value="HAMP DOMAIN-CONTAINING PROTEIN"/>
    <property type="match status" value="1"/>
</dbReference>
<feature type="repeat" description="TPR" evidence="2">
    <location>
        <begin position="198"/>
        <end position="231"/>
    </location>
</feature>
<dbReference type="Proteomes" id="UP001500298">
    <property type="component" value="Unassembled WGS sequence"/>
</dbReference>
<dbReference type="InterPro" id="IPR036457">
    <property type="entry name" value="PPM-type-like_dom_sf"/>
</dbReference>
<feature type="coiled-coil region" evidence="3">
    <location>
        <begin position="373"/>
        <end position="483"/>
    </location>
</feature>
<dbReference type="Pfam" id="PF07228">
    <property type="entry name" value="SpoIIE"/>
    <property type="match status" value="1"/>
</dbReference>
<keyword evidence="3" id="KW-0175">Coiled coil</keyword>
<dbReference type="SUPFAM" id="SSF48452">
    <property type="entry name" value="TPR-like"/>
    <property type="match status" value="2"/>
</dbReference>
<keyword evidence="1" id="KW-0378">Hydrolase</keyword>
<name>A0ABP9DLU1_9BACT</name>
<reference evidence="7" key="1">
    <citation type="journal article" date="2019" name="Int. J. Syst. Evol. Microbiol.">
        <title>The Global Catalogue of Microorganisms (GCM) 10K type strain sequencing project: providing services to taxonomists for standard genome sequencing and annotation.</title>
        <authorList>
            <consortium name="The Broad Institute Genomics Platform"/>
            <consortium name="The Broad Institute Genome Sequencing Center for Infectious Disease"/>
            <person name="Wu L."/>
            <person name="Ma J."/>
        </authorList>
    </citation>
    <scope>NUCLEOTIDE SEQUENCE [LARGE SCALE GENOMIC DNA]</scope>
    <source>
        <strain evidence="7">JCM 18326</strain>
    </source>
</reference>
<proteinExistence type="predicted"/>
<dbReference type="SMART" id="SM00331">
    <property type="entry name" value="PP2C_SIG"/>
    <property type="match status" value="1"/>
</dbReference>
<dbReference type="InterPro" id="IPR052016">
    <property type="entry name" value="Bact_Sigma-Reg"/>
</dbReference>
<dbReference type="PANTHER" id="PTHR43156">
    <property type="entry name" value="STAGE II SPORULATION PROTEIN E-RELATED"/>
    <property type="match status" value="1"/>
</dbReference>
<keyword evidence="4" id="KW-0812">Transmembrane</keyword>
<keyword evidence="4" id="KW-0472">Membrane</keyword>
<dbReference type="InterPro" id="IPR011990">
    <property type="entry name" value="TPR-like_helical_dom_sf"/>
</dbReference>
<dbReference type="Pfam" id="PF13424">
    <property type="entry name" value="TPR_12"/>
    <property type="match status" value="1"/>
</dbReference>
<sequence>MDINVKNRGLKILLLLCLWGIAFSAWGQKMEETSSLLKRKQHLKVALQSSLDLNNYEQAIRLQRRVLALTSSEEEDYVQEVYNTGLLYEEWGVYKDAITYYQQVLAQALPTSPLWQESQVKLAECYFSLNEWERSLEVYEQVLERSMAQQNTGETSYSLGAIARLNELMGDFEQALQFHLKRYQLDDDNATLGLIEKASRANNLGYAYQRVHQAEQAAYYLNEAIRLKEQAGVKQEMLTALINLGVVYNGDKKLSQAQEVFERAHDLTLEQGRKEQEVIVLSYLAKLYQNQGKEEKSLKIWEEVLEKGDEESQLLRPNMAQAHQELGQLFSKYGMYREANTQYNAAHELEKVMIGDRYGERLDSLKKVVAANTIDKELKLLQIEKEIKQLELKQQQLEDTNKEQQILLLQQQKAKEQLEKERAWQLVETERNLSQIRGLEHAKALLALANKKKEQEAKQQAEIFARENQLKAERNRVQRLELEDIRQRQKLILFGTLLLFVVTAGILYAFFHIRKKNAQLRISKQQLTENAVTLTAMNERLQYNSEVIENKNQEIYSSLQYAQRIQTAMLPSLEAIREHIPELFVFYKPYDLVGGDFYWFWYEDRKSFLAVADCTGHGVPGAFLSMIGHKLLQEIVVEKKNHRPSEILSLLHEGMMKALRQQDTGNNDGMDISLVVIDHKARELQFAGAHHSMLYLVEGKEMNHLKGNRRAIGGSIYQKEGMSEDLFTTHTLPMEGIATIYLYTDGFQDQFSPAGKKYMNKRFRDFLKSIHHRRIFDQEELVEREFENWKGTLERQTDDVLVVGFRIM</sequence>
<feature type="domain" description="PPM-type phosphatase" evidence="5">
    <location>
        <begin position="578"/>
        <end position="807"/>
    </location>
</feature>
<evidence type="ECO:0000256" key="2">
    <source>
        <dbReference type="PROSITE-ProRule" id="PRU00339"/>
    </source>
</evidence>